<keyword evidence="6" id="KW-1185">Reference proteome</keyword>
<evidence type="ECO:0000259" key="3">
    <source>
        <dbReference type="PROSITE" id="PS50102"/>
    </source>
</evidence>
<dbReference type="InterPro" id="IPR035979">
    <property type="entry name" value="RBD_domain_sf"/>
</dbReference>
<dbReference type="AlphaFoldDB" id="A0AA39ZTE3"/>
<dbReference type="SMART" id="SM00360">
    <property type="entry name" value="RRM"/>
    <property type="match status" value="1"/>
</dbReference>
<feature type="compositionally biased region" description="Basic and acidic residues" evidence="2">
    <location>
        <begin position="94"/>
        <end position="109"/>
    </location>
</feature>
<evidence type="ECO:0008006" key="7">
    <source>
        <dbReference type="Google" id="ProtNLM"/>
    </source>
</evidence>
<feature type="region of interest" description="Disordered" evidence="2">
    <location>
        <begin position="94"/>
        <end position="115"/>
    </location>
</feature>
<dbReference type="Gene3D" id="3.30.1370.50">
    <property type="entry name" value="R3H-like domain"/>
    <property type="match status" value="1"/>
</dbReference>
<dbReference type="InterPro" id="IPR012677">
    <property type="entry name" value="Nucleotide-bd_a/b_plait_sf"/>
</dbReference>
<dbReference type="InterPro" id="IPR001374">
    <property type="entry name" value="R3H_dom"/>
</dbReference>
<dbReference type="RefSeq" id="XP_060290052.1">
    <property type="nucleotide sequence ID" value="XM_060447784.1"/>
</dbReference>
<dbReference type="InterPro" id="IPR036867">
    <property type="entry name" value="R3H_dom_sf"/>
</dbReference>
<dbReference type="GeneID" id="85331054"/>
<evidence type="ECO:0000256" key="2">
    <source>
        <dbReference type="SAM" id="MobiDB-lite"/>
    </source>
</evidence>
<comment type="caution">
    <text evidence="5">The sequence shown here is derived from an EMBL/GenBank/DDBJ whole genome shotgun (WGS) entry which is preliminary data.</text>
</comment>
<protein>
    <recommendedName>
        <fullName evidence="7">RNA-binding protein</fullName>
    </recommendedName>
</protein>
<feature type="domain" description="R3H" evidence="4">
    <location>
        <begin position="138"/>
        <end position="202"/>
    </location>
</feature>
<evidence type="ECO:0000313" key="6">
    <source>
        <dbReference type="Proteomes" id="UP001172101"/>
    </source>
</evidence>
<organism evidence="5 6">
    <name type="scientific">Lasiosphaeria miniovina</name>
    <dbReference type="NCBI Taxonomy" id="1954250"/>
    <lineage>
        <taxon>Eukaryota</taxon>
        <taxon>Fungi</taxon>
        <taxon>Dikarya</taxon>
        <taxon>Ascomycota</taxon>
        <taxon>Pezizomycotina</taxon>
        <taxon>Sordariomycetes</taxon>
        <taxon>Sordariomycetidae</taxon>
        <taxon>Sordariales</taxon>
        <taxon>Lasiosphaeriaceae</taxon>
        <taxon>Lasiosphaeria</taxon>
    </lineage>
</organism>
<dbReference type="GO" id="GO:0003723">
    <property type="term" value="F:RNA binding"/>
    <property type="evidence" value="ECO:0007669"/>
    <property type="project" value="UniProtKB-UniRule"/>
</dbReference>
<dbReference type="EMBL" id="JAUIRO010000008">
    <property type="protein sequence ID" value="KAK0703193.1"/>
    <property type="molecule type" value="Genomic_DNA"/>
</dbReference>
<dbReference type="Pfam" id="PF01424">
    <property type="entry name" value="R3H"/>
    <property type="match status" value="1"/>
</dbReference>
<gene>
    <name evidence="5" type="ORF">B0T26DRAFT_864011</name>
</gene>
<dbReference type="PROSITE" id="PS50102">
    <property type="entry name" value="RRM"/>
    <property type="match status" value="1"/>
</dbReference>
<evidence type="ECO:0000313" key="5">
    <source>
        <dbReference type="EMBL" id="KAK0703193.1"/>
    </source>
</evidence>
<evidence type="ECO:0000256" key="1">
    <source>
        <dbReference type="PROSITE-ProRule" id="PRU00176"/>
    </source>
</evidence>
<keyword evidence="1" id="KW-0694">RNA-binding</keyword>
<dbReference type="PROSITE" id="PS51061">
    <property type="entry name" value="R3H"/>
    <property type="match status" value="1"/>
</dbReference>
<evidence type="ECO:0000259" key="4">
    <source>
        <dbReference type="PROSITE" id="PS51061"/>
    </source>
</evidence>
<reference evidence="5" key="1">
    <citation type="submission" date="2023-06" db="EMBL/GenBank/DDBJ databases">
        <title>Genome-scale phylogeny and comparative genomics of the fungal order Sordariales.</title>
        <authorList>
            <consortium name="Lawrence Berkeley National Laboratory"/>
            <person name="Hensen N."/>
            <person name="Bonometti L."/>
            <person name="Westerberg I."/>
            <person name="Brannstrom I.O."/>
            <person name="Guillou S."/>
            <person name="Cros-Aarteil S."/>
            <person name="Calhoun S."/>
            <person name="Haridas S."/>
            <person name="Kuo A."/>
            <person name="Mondo S."/>
            <person name="Pangilinan J."/>
            <person name="Riley R."/>
            <person name="LaButti K."/>
            <person name="Andreopoulos B."/>
            <person name="Lipzen A."/>
            <person name="Chen C."/>
            <person name="Yanf M."/>
            <person name="Daum C."/>
            <person name="Ng V."/>
            <person name="Clum A."/>
            <person name="Steindorff A."/>
            <person name="Ohm R."/>
            <person name="Martin F."/>
            <person name="Silar P."/>
            <person name="Natvig D."/>
            <person name="Lalanne C."/>
            <person name="Gautier V."/>
            <person name="Ament-velasquez S.L."/>
            <person name="Kruys A."/>
            <person name="Hutchinson M.I."/>
            <person name="Powell A.J."/>
            <person name="Barry K."/>
            <person name="Miller A.N."/>
            <person name="Grigoriev I.V."/>
            <person name="Debuchy R."/>
            <person name="Gladieux P."/>
            <person name="Thoren M.H."/>
            <person name="Johannesson H."/>
        </authorList>
    </citation>
    <scope>NUCLEOTIDE SEQUENCE</scope>
    <source>
        <strain evidence="5">SMH2392-1A</strain>
    </source>
</reference>
<sequence>MPDRPSSEFIFTTLVIKNIPFHLSREEFIDFMDDLGLPLPMTFNYHYRENMFRGLAFANYDNPAEASYVFDNLDGRPVHKRIISVEYKKKMPMRERERLEAGRQERRGQFDPQLRPFPRRRPLLFGPLPKLRDVDLNNPESLHFYTQLTLFKRNDIQRVMVFPNTMTPSQRRTVHVLAQVMNLDHRSIGVIANRQLHIVKDLRRTPFMRMSANLDAIRSPAVVIGQVPNERRPRTAQLLAAIREEDGYAEAGPSGTN</sequence>
<dbReference type="Gene3D" id="3.30.70.330">
    <property type="match status" value="1"/>
</dbReference>
<name>A0AA39ZTE3_9PEZI</name>
<proteinExistence type="predicted"/>
<dbReference type="Proteomes" id="UP001172101">
    <property type="component" value="Unassembled WGS sequence"/>
</dbReference>
<dbReference type="SUPFAM" id="SSF82708">
    <property type="entry name" value="R3H domain"/>
    <property type="match status" value="1"/>
</dbReference>
<accession>A0AA39ZTE3</accession>
<dbReference type="SUPFAM" id="SSF54928">
    <property type="entry name" value="RNA-binding domain, RBD"/>
    <property type="match status" value="1"/>
</dbReference>
<feature type="domain" description="RRM" evidence="3">
    <location>
        <begin position="12"/>
        <end position="90"/>
    </location>
</feature>
<dbReference type="InterPro" id="IPR000504">
    <property type="entry name" value="RRM_dom"/>
</dbReference>